<evidence type="ECO:0000313" key="1">
    <source>
        <dbReference type="EMBL" id="KAI4313246.1"/>
    </source>
</evidence>
<dbReference type="EMBL" id="CM039436">
    <property type="protein sequence ID" value="KAI4313246.1"/>
    <property type="molecule type" value="Genomic_DNA"/>
</dbReference>
<comment type="caution">
    <text evidence="1">The sequence shown here is derived from an EMBL/GenBank/DDBJ whole genome shotgun (WGS) entry which is preliminary data.</text>
</comment>
<proteinExistence type="predicted"/>
<evidence type="ECO:0000313" key="2">
    <source>
        <dbReference type="Proteomes" id="UP000828941"/>
    </source>
</evidence>
<protein>
    <submittedName>
        <fullName evidence="1">Uncharacterized protein</fullName>
    </submittedName>
</protein>
<name>A0ACB9LPH7_BAUVA</name>
<sequence length="176" mass="20623">MGIQKDSNKATAYTCFSSSQIAKRNFQIELKYQFTTSNGRHKKGKKIRSLERAYKSLTSIKSGHEEGDETNTRILAHFLLSCQDSNKARELIHQMLSLPQVQTQAFYQAIYANYINKFHVKNIRDTTNQNALPKDWNHLIRSSEQTRSKQKFRKIKSVHAFSKPNYKKLMIRRPRQ</sequence>
<keyword evidence="2" id="KW-1185">Reference proteome</keyword>
<organism evidence="1 2">
    <name type="scientific">Bauhinia variegata</name>
    <name type="common">Purple orchid tree</name>
    <name type="synonym">Phanera variegata</name>
    <dbReference type="NCBI Taxonomy" id="167791"/>
    <lineage>
        <taxon>Eukaryota</taxon>
        <taxon>Viridiplantae</taxon>
        <taxon>Streptophyta</taxon>
        <taxon>Embryophyta</taxon>
        <taxon>Tracheophyta</taxon>
        <taxon>Spermatophyta</taxon>
        <taxon>Magnoliopsida</taxon>
        <taxon>eudicotyledons</taxon>
        <taxon>Gunneridae</taxon>
        <taxon>Pentapetalae</taxon>
        <taxon>rosids</taxon>
        <taxon>fabids</taxon>
        <taxon>Fabales</taxon>
        <taxon>Fabaceae</taxon>
        <taxon>Cercidoideae</taxon>
        <taxon>Cercideae</taxon>
        <taxon>Bauhiniinae</taxon>
        <taxon>Bauhinia</taxon>
    </lineage>
</organism>
<accession>A0ACB9LPH7</accession>
<reference evidence="1 2" key="1">
    <citation type="journal article" date="2022" name="DNA Res.">
        <title>Chromosomal-level genome assembly of the orchid tree Bauhinia variegata (Leguminosae; Cercidoideae) supports the allotetraploid origin hypothesis of Bauhinia.</title>
        <authorList>
            <person name="Zhong Y."/>
            <person name="Chen Y."/>
            <person name="Zheng D."/>
            <person name="Pang J."/>
            <person name="Liu Y."/>
            <person name="Luo S."/>
            <person name="Meng S."/>
            <person name="Qian L."/>
            <person name="Wei D."/>
            <person name="Dai S."/>
            <person name="Zhou R."/>
        </authorList>
    </citation>
    <scope>NUCLEOTIDE SEQUENCE [LARGE SCALE GENOMIC DNA]</scope>
    <source>
        <strain evidence="1">BV-YZ2020</strain>
    </source>
</reference>
<gene>
    <name evidence="1" type="ORF">L6164_026239</name>
</gene>
<dbReference type="Proteomes" id="UP000828941">
    <property type="component" value="Chromosome 11"/>
</dbReference>